<keyword evidence="2" id="KW-1185">Reference proteome</keyword>
<organism evidence="1 2">
    <name type="scientific">Renibacterium salmoninarum (strain ATCC 33209 / DSM 20767 / JCM 11484 / NBRC 15589 / NCIMB 2235)</name>
    <dbReference type="NCBI Taxonomy" id="288705"/>
    <lineage>
        <taxon>Bacteria</taxon>
        <taxon>Bacillati</taxon>
        <taxon>Actinomycetota</taxon>
        <taxon>Actinomycetes</taxon>
        <taxon>Micrococcales</taxon>
        <taxon>Micrococcaceae</taxon>
        <taxon>Renibacterium</taxon>
    </lineage>
</organism>
<dbReference type="GO" id="GO:0016757">
    <property type="term" value="F:glycosyltransferase activity"/>
    <property type="evidence" value="ECO:0007669"/>
    <property type="project" value="UniProtKB-KW"/>
</dbReference>
<dbReference type="EC" id="2.4.1.-" evidence="1"/>
<dbReference type="EMBL" id="CP000910">
    <property type="protein sequence ID" value="ABY21980.1"/>
    <property type="molecule type" value="Genomic_DNA"/>
</dbReference>
<sequence>MLDLIGDDAKRSAFANAAYRSVQGRTWNTVCGQLTAHYQAVIHEHSTARQPV</sequence>
<dbReference type="AlphaFoldDB" id="A9WLV4"/>
<dbReference type="STRING" id="288705.RSal33209_0224"/>
<dbReference type="Proteomes" id="UP000002007">
    <property type="component" value="Chromosome"/>
</dbReference>
<gene>
    <name evidence="1" type="ordered locus">RSal33209_0224</name>
</gene>
<name>A9WLV4_RENSM</name>
<dbReference type="HOGENOM" id="CLU_3083959_0_0_11"/>
<evidence type="ECO:0000313" key="1">
    <source>
        <dbReference type="EMBL" id="ABY21980.1"/>
    </source>
</evidence>
<accession>A9WLV4</accession>
<dbReference type="KEGG" id="rsa:RSal33209_0224"/>
<keyword evidence="1" id="KW-0808">Transferase</keyword>
<evidence type="ECO:0000313" key="2">
    <source>
        <dbReference type="Proteomes" id="UP000002007"/>
    </source>
</evidence>
<keyword evidence="1" id="KW-0328">Glycosyltransferase</keyword>
<protein>
    <submittedName>
        <fullName evidence="1">GDP-mannose:alpha-D-mannosyl-phosphatidyl-myo-inositol alpha-1,6-mannosyltransferase</fullName>
        <ecNumber evidence="1">2.4.1.-</ecNumber>
    </submittedName>
</protein>
<proteinExistence type="predicted"/>
<reference evidence="2" key="1">
    <citation type="journal article" date="2008" name="J. Bacteriol.">
        <title>Genome sequence of the fish pathogen Renibacterium salmoninarum suggests reductive evolution away from an environmental Arthrobacter ancestor.</title>
        <authorList>
            <person name="Wiens G.D."/>
            <person name="Rockey D.D."/>
            <person name="Wu Z."/>
            <person name="Chang J."/>
            <person name="Levy R."/>
            <person name="Crane S."/>
            <person name="Chen D.S."/>
            <person name="Capri G.R."/>
            <person name="Burnett J.R."/>
            <person name="Sudheesh P.S."/>
            <person name="Schipma M.J."/>
            <person name="Burd H."/>
            <person name="Bhattacharyya A."/>
            <person name="Rhodes L.D."/>
            <person name="Kaul R."/>
            <person name="Strom M.S."/>
        </authorList>
    </citation>
    <scope>NUCLEOTIDE SEQUENCE [LARGE SCALE GENOMIC DNA]</scope>
    <source>
        <strain evidence="2">ATCC 33209 / DSM 20767 / JCM 11484 / NBRC 15589 / NCIMB 2235</strain>
    </source>
</reference>